<dbReference type="InterPro" id="IPR026960">
    <property type="entry name" value="RVT-Znf"/>
</dbReference>
<sequence length="531" mass="59941">MPHIITTDEGVRLIRQVTREEVKAAFFDIAEDKAPGPDGYSAAFFKAAWPVVGEEMTQAVLEFFQNGRLLKQVNATLLTLIPKRHLPKRCALKVDLRKAYDTVEWISSLRCYGCLGSRADLLVGSRSASLHHPTRFVLMERLTDDLLLFCAADDHSIGLFQRGLDLFASLSGLHVNPAKSQLILSKAAHTERTQLLQLLGFQEGILPVRYLGLPLISSRLSLAACRPLLQKIDDRIHGWEGTSLSFAARVQLIKSVLMAINTYWAMALFYQKVLLRRLKGGCGPFYGKAQRFWVHLGPMDIPRSVEGRTVWTASLTSGSWSWRKMLRLRAVLLPHITFRIGDGTKFSLWHDPWHQLGPLISRYPLGPNVTGTHSADRLQRMIVDGSWRWPAIPGMGYGEITHDLPPIHGGQDSIQWTGGSVRLTNGVAYELFQRRGPNVEWSSLLLGPLMINRNTFILWLAILGRLSILDNPWLHHNNGTCSSCSGGHVETHQHLFFDCQYSRLCLVSIRRRVRFPWPFRDWMTGKRGASS</sequence>
<comment type="caution">
    <text evidence="2">The sequence shown here is derived from an EMBL/GenBank/DDBJ whole genome shotgun (WGS) entry which is preliminary data.</text>
</comment>
<dbReference type="Pfam" id="PF13966">
    <property type="entry name" value="zf-RVT"/>
    <property type="match status" value="1"/>
</dbReference>
<evidence type="ECO:0000313" key="2">
    <source>
        <dbReference type="EMBL" id="KAL0416817.1"/>
    </source>
</evidence>
<gene>
    <name evidence="2" type="ORF">Slati_3513600</name>
</gene>
<accession>A0AAW2UIH8</accession>
<reference evidence="2" key="2">
    <citation type="journal article" date="2024" name="Plant">
        <title>Genomic evolution and insights into agronomic trait innovations of Sesamum species.</title>
        <authorList>
            <person name="Miao H."/>
            <person name="Wang L."/>
            <person name="Qu L."/>
            <person name="Liu H."/>
            <person name="Sun Y."/>
            <person name="Le M."/>
            <person name="Wang Q."/>
            <person name="Wei S."/>
            <person name="Zheng Y."/>
            <person name="Lin W."/>
            <person name="Duan Y."/>
            <person name="Cao H."/>
            <person name="Xiong S."/>
            <person name="Wang X."/>
            <person name="Wei L."/>
            <person name="Li C."/>
            <person name="Ma Q."/>
            <person name="Ju M."/>
            <person name="Zhao R."/>
            <person name="Li G."/>
            <person name="Mu C."/>
            <person name="Tian Q."/>
            <person name="Mei H."/>
            <person name="Zhang T."/>
            <person name="Gao T."/>
            <person name="Zhang H."/>
        </authorList>
    </citation>
    <scope>NUCLEOTIDE SEQUENCE</scope>
    <source>
        <strain evidence="2">KEN1</strain>
    </source>
</reference>
<feature type="domain" description="Reverse transcriptase zinc-binding" evidence="1">
    <location>
        <begin position="428"/>
        <end position="503"/>
    </location>
</feature>
<dbReference type="EMBL" id="JACGWN010000012">
    <property type="protein sequence ID" value="KAL0416817.1"/>
    <property type="molecule type" value="Genomic_DNA"/>
</dbReference>
<dbReference type="AlphaFoldDB" id="A0AAW2UIH8"/>
<evidence type="ECO:0000259" key="1">
    <source>
        <dbReference type="Pfam" id="PF13966"/>
    </source>
</evidence>
<dbReference type="PANTHER" id="PTHR33116">
    <property type="entry name" value="REVERSE TRANSCRIPTASE ZINC-BINDING DOMAIN-CONTAINING PROTEIN-RELATED-RELATED"/>
    <property type="match status" value="1"/>
</dbReference>
<protein>
    <recommendedName>
        <fullName evidence="1">Reverse transcriptase zinc-binding domain-containing protein</fullName>
    </recommendedName>
</protein>
<name>A0AAW2UIH8_9LAMI</name>
<dbReference type="PANTHER" id="PTHR33116:SF66">
    <property type="entry name" value="REVERSE TRANSCRIPTASE ZINC-BINDING DOMAIN-CONTAINING PROTEIN"/>
    <property type="match status" value="1"/>
</dbReference>
<reference evidence="2" key="1">
    <citation type="submission" date="2020-06" db="EMBL/GenBank/DDBJ databases">
        <authorList>
            <person name="Li T."/>
            <person name="Hu X."/>
            <person name="Zhang T."/>
            <person name="Song X."/>
            <person name="Zhang H."/>
            <person name="Dai N."/>
            <person name="Sheng W."/>
            <person name="Hou X."/>
            <person name="Wei L."/>
        </authorList>
    </citation>
    <scope>NUCLEOTIDE SEQUENCE</scope>
    <source>
        <strain evidence="2">KEN1</strain>
        <tissue evidence="2">Leaf</tissue>
    </source>
</reference>
<proteinExistence type="predicted"/>
<organism evidence="2">
    <name type="scientific">Sesamum latifolium</name>
    <dbReference type="NCBI Taxonomy" id="2727402"/>
    <lineage>
        <taxon>Eukaryota</taxon>
        <taxon>Viridiplantae</taxon>
        <taxon>Streptophyta</taxon>
        <taxon>Embryophyta</taxon>
        <taxon>Tracheophyta</taxon>
        <taxon>Spermatophyta</taxon>
        <taxon>Magnoliopsida</taxon>
        <taxon>eudicotyledons</taxon>
        <taxon>Gunneridae</taxon>
        <taxon>Pentapetalae</taxon>
        <taxon>asterids</taxon>
        <taxon>lamiids</taxon>
        <taxon>Lamiales</taxon>
        <taxon>Pedaliaceae</taxon>
        <taxon>Sesamum</taxon>
    </lineage>
</organism>